<organism evidence="2">
    <name type="scientific">Siphoviridae sp. ctY1p61</name>
    <dbReference type="NCBI Taxonomy" id="2826373"/>
    <lineage>
        <taxon>Viruses</taxon>
        <taxon>Duplodnaviria</taxon>
        <taxon>Heunggongvirae</taxon>
        <taxon>Uroviricota</taxon>
        <taxon>Caudoviricetes</taxon>
    </lineage>
</organism>
<name>A0A8S5NL23_9CAUD</name>
<protein>
    <submittedName>
        <fullName evidence="2">Helix-turn-helix domain protein</fullName>
    </submittedName>
</protein>
<feature type="domain" description="HTH cro/C1-type" evidence="1">
    <location>
        <begin position="13"/>
        <end position="55"/>
    </location>
</feature>
<dbReference type="CDD" id="cd00093">
    <property type="entry name" value="HTH_XRE"/>
    <property type="match status" value="1"/>
</dbReference>
<dbReference type="SUPFAM" id="SSF47413">
    <property type="entry name" value="lambda repressor-like DNA-binding domains"/>
    <property type="match status" value="1"/>
</dbReference>
<dbReference type="InterPro" id="IPR010982">
    <property type="entry name" value="Lambda_DNA-bd_dom_sf"/>
</dbReference>
<reference evidence="2" key="1">
    <citation type="journal article" date="2021" name="Proc. Natl. Acad. Sci. U.S.A.">
        <title>A Catalog of Tens of Thousands of Viruses from Human Metagenomes Reveals Hidden Associations with Chronic Diseases.</title>
        <authorList>
            <person name="Tisza M.J."/>
            <person name="Buck C.B."/>
        </authorList>
    </citation>
    <scope>NUCLEOTIDE SEQUENCE</scope>
    <source>
        <strain evidence="2">CtY1p61</strain>
    </source>
</reference>
<dbReference type="Pfam" id="PF13560">
    <property type="entry name" value="HTH_31"/>
    <property type="match status" value="1"/>
</dbReference>
<dbReference type="Gene3D" id="1.10.260.40">
    <property type="entry name" value="lambda repressor-like DNA-binding domains"/>
    <property type="match status" value="1"/>
</dbReference>
<accession>A0A8S5NL23</accession>
<dbReference type="EMBL" id="BK015192">
    <property type="protein sequence ID" value="DAD95438.1"/>
    <property type="molecule type" value="Genomic_DNA"/>
</dbReference>
<dbReference type="InterPro" id="IPR001387">
    <property type="entry name" value="Cro/C1-type_HTH"/>
</dbReference>
<dbReference type="GO" id="GO:0003677">
    <property type="term" value="F:DNA binding"/>
    <property type="evidence" value="ECO:0007669"/>
    <property type="project" value="InterPro"/>
</dbReference>
<sequence length="149" mass="16934">MASMGANLYASCRRRTGMTQEAWAEKLDVSVESVKRYETDVRIPPLHIVKAMADLSGDESLAYRFLAKTTQELDVLPDIEMLNLQAATIRMMNRMARFAAKARDRQLMEIAEDGIISADEKPLYDEIMDELSGLVSAFYQLRYCKEESV</sequence>
<dbReference type="PROSITE" id="PS50943">
    <property type="entry name" value="HTH_CROC1"/>
    <property type="match status" value="1"/>
</dbReference>
<evidence type="ECO:0000259" key="1">
    <source>
        <dbReference type="PROSITE" id="PS50943"/>
    </source>
</evidence>
<evidence type="ECO:0000313" key="2">
    <source>
        <dbReference type="EMBL" id="DAD95438.1"/>
    </source>
</evidence>
<proteinExistence type="predicted"/>